<dbReference type="SUPFAM" id="SSF57903">
    <property type="entry name" value="FYVE/PHD zinc finger"/>
    <property type="match status" value="1"/>
</dbReference>
<organism evidence="11 12">
    <name type="scientific">Myriangium duriaei CBS 260.36</name>
    <dbReference type="NCBI Taxonomy" id="1168546"/>
    <lineage>
        <taxon>Eukaryota</taxon>
        <taxon>Fungi</taxon>
        <taxon>Dikarya</taxon>
        <taxon>Ascomycota</taxon>
        <taxon>Pezizomycotina</taxon>
        <taxon>Dothideomycetes</taxon>
        <taxon>Dothideomycetidae</taxon>
        <taxon>Myriangiales</taxon>
        <taxon>Myriangiaceae</taxon>
        <taxon>Myriangium</taxon>
    </lineage>
</organism>
<feature type="domain" description="GIY-YIG" evidence="10">
    <location>
        <begin position="7"/>
        <end position="89"/>
    </location>
</feature>
<keyword evidence="1 8" id="KW-0540">Nuclease</keyword>
<evidence type="ECO:0000256" key="5">
    <source>
        <dbReference type="ARBA" id="ARBA00023172"/>
    </source>
</evidence>
<evidence type="ECO:0000256" key="3">
    <source>
        <dbReference type="ARBA" id="ARBA00022763"/>
    </source>
</evidence>
<comment type="caution">
    <text evidence="8">Lacks conserved residue(s) required for the propagation of feature annotation.</text>
</comment>
<reference evidence="11" key="1">
    <citation type="journal article" date="2020" name="Stud. Mycol.">
        <title>101 Dothideomycetes genomes: a test case for predicting lifestyles and emergence of pathogens.</title>
        <authorList>
            <person name="Haridas S."/>
            <person name="Albert R."/>
            <person name="Binder M."/>
            <person name="Bloem J."/>
            <person name="Labutti K."/>
            <person name="Salamov A."/>
            <person name="Andreopoulos B."/>
            <person name="Baker S."/>
            <person name="Barry K."/>
            <person name="Bills G."/>
            <person name="Bluhm B."/>
            <person name="Cannon C."/>
            <person name="Castanera R."/>
            <person name="Culley D."/>
            <person name="Daum C."/>
            <person name="Ezra D."/>
            <person name="Gonzalez J."/>
            <person name="Henrissat B."/>
            <person name="Kuo A."/>
            <person name="Liang C."/>
            <person name="Lipzen A."/>
            <person name="Lutzoni F."/>
            <person name="Magnuson J."/>
            <person name="Mondo S."/>
            <person name="Nolan M."/>
            <person name="Ohm R."/>
            <person name="Pangilinan J."/>
            <person name="Park H.-J."/>
            <person name="Ramirez L."/>
            <person name="Alfaro M."/>
            <person name="Sun H."/>
            <person name="Tritt A."/>
            <person name="Yoshinaga Y."/>
            <person name="Zwiers L.-H."/>
            <person name="Turgeon B."/>
            <person name="Goodwin S."/>
            <person name="Spatafora J."/>
            <person name="Crous P."/>
            <person name="Grigoriev I."/>
        </authorList>
    </citation>
    <scope>NUCLEOTIDE SEQUENCE</scope>
    <source>
        <strain evidence="11">CBS 260.36</strain>
    </source>
</reference>
<keyword evidence="5 8" id="KW-0233">DNA recombination</keyword>
<comment type="subunit">
    <text evidence="8">Forms a heterodimer with SLX4.</text>
</comment>
<dbReference type="Pfam" id="PF01541">
    <property type="entry name" value="GIY-YIG"/>
    <property type="match status" value="1"/>
</dbReference>
<evidence type="ECO:0000259" key="10">
    <source>
        <dbReference type="PROSITE" id="PS50164"/>
    </source>
</evidence>
<keyword evidence="2 8" id="KW-0255">Endonuclease</keyword>
<dbReference type="InterPro" id="IPR048749">
    <property type="entry name" value="SLX1_C"/>
</dbReference>
<evidence type="ECO:0000256" key="7">
    <source>
        <dbReference type="ARBA" id="ARBA00023242"/>
    </source>
</evidence>
<dbReference type="InterPro" id="IPR011011">
    <property type="entry name" value="Znf_FYVE_PHD"/>
</dbReference>
<sequence>MDRPIPAFYCCYLLRSSVRHQSLYVGSTPHAVRRLRQHNGDTKGGAVRTSRASLRPWEMACIVVGFPSKIAALQFEWAWQNTHLTRHIAPDERITRMNTKTRYSPRTGRKITKVTRPRMSLTDRLVNLHILLSAQSFRRWPLRVRFFCSDVFRAWQRIAVQRQGLPLRPADITLDVADDKGQIEPTQESGRFGVHSLEFTYQQYKPVLEHSLQILSHSRLSCHSCKSGLDKVSDLILVCPHEGCSSTYHMDCLSKVFLGPDSLDVLPTNHTCPKCSKPLTWAELVKDLSLRTRGVKEQADLFKVKGRKKRAATAEETAADLIDSLSADDDASDAESGDEDADEATPASPTRGRPRKLKAASIAYEDGWNELVDEPAFGDAIIDARGLAAETGMIAVSSGVSARVVEDSDWDDAEVLD</sequence>
<dbReference type="PANTHER" id="PTHR20208">
    <property type="entry name" value="STRUCTURE-SPECIFIC ENDONUCLEASE SUBUNIT SLX1"/>
    <property type="match status" value="1"/>
</dbReference>
<comment type="subcellular location">
    <subcellularLocation>
        <location evidence="8">Nucleus</location>
    </subcellularLocation>
</comment>
<comment type="function">
    <text evidence="8">Catalytic subunit of the SLX1-SLX4 structure-specific endonuclease that resolves DNA secondary structures generated during DNA repair and recombination. Has endonuclease activity towards branched DNA substrates, introducing single-strand cuts in duplex DNA close to junctions with ss-DNA.</text>
</comment>
<accession>A0A9P4J4L0</accession>
<dbReference type="EMBL" id="ML996085">
    <property type="protein sequence ID" value="KAF2153347.1"/>
    <property type="molecule type" value="Genomic_DNA"/>
</dbReference>
<dbReference type="Proteomes" id="UP000799439">
    <property type="component" value="Unassembled WGS sequence"/>
</dbReference>
<keyword evidence="3 8" id="KW-0227">DNA damage</keyword>
<dbReference type="FunFam" id="3.40.1440.10:FF:000006">
    <property type="entry name" value="Structure-specific endonuclease subunit SLX1"/>
    <property type="match status" value="1"/>
</dbReference>
<keyword evidence="7 8" id="KW-0539">Nucleus</keyword>
<feature type="compositionally biased region" description="Acidic residues" evidence="9">
    <location>
        <begin position="326"/>
        <end position="343"/>
    </location>
</feature>
<evidence type="ECO:0000256" key="4">
    <source>
        <dbReference type="ARBA" id="ARBA00022801"/>
    </source>
</evidence>
<dbReference type="Pfam" id="PF21202">
    <property type="entry name" value="SLX1_C"/>
    <property type="match status" value="1"/>
</dbReference>
<dbReference type="AlphaFoldDB" id="A0A9P4J4L0"/>
<evidence type="ECO:0000256" key="1">
    <source>
        <dbReference type="ARBA" id="ARBA00022722"/>
    </source>
</evidence>
<dbReference type="HAMAP" id="MF_03100">
    <property type="entry name" value="Endonuc_su_Slx1"/>
    <property type="match status" value="1"/>
</dbReference>
<dbReference type="SUPFAM" id="SSF82771">
    <property type="entry name" value="GIY-YIG endonuclease"/>
    <property type="match status" value="1"/>
</dbReference>
<name>A0A9P4J4L0_9PEZI</name>
<comment type="similarity">
    <text evidence="8">Belongs to the SLX1 family.</text>
</comment>
<dbReference type="InterPro" id="IPR035901">
    <property type="entry name" value="GIY-YIG_endonuc_sf"/>
</dbReference>
<protein>
    <recommendedName>
        <fullName evidence="10">GIY-YIG domain-containing protein</fullName>
    </recommendedName>
</protein>
<dbReference type="Gene3D" id="3.30.40.10">
    <property type="entry name" value="Zinc/RING finger domain, C3HC4 (zinc finger)"/>
    <property type="match status" value="1"/>
</dbReference>
<keyword evidence="6 8" id="KW-0234">DNA repair</keyword>
<comment type="cofactor">
    <cofactor evidence="8">
        <name>a divalent metal cation</name>
        <dbReference type="ChEBI" id="CHEBI:60240"/>
    </cofactor>
</comment>
<dbReference type="PROSITE" id="PS50164">
    <property type="entry name" value="GIY_YIG"/>
    <property type="match status" value="1"/>
</dbReference>
<dbReference type="GO" id="GO:0017108">
    <property type="term" value="F:5'-flap endonuclease activity"/>
    <property type="evidence" value="ECO:0007669"/>
    <property type="project" value="InterPro"/>
</dbReference>
<dbReference type="CDD" id="cd10455">
    <property type="entry name" value="GIY-YIG_SLX1"/>
    <property type="match status" value="1"/>
</dbReference>
<evidence type="ECO:0000256" key="2">
    <source>
        <dbReference type="ARBA" id="ARBA00022759"/>
    </source>
</evidence>
<dbReference type="PANTHER" id="PTHR20208:SF10">
    <property type="entry name" value="STRUCTURE-SPECIFIC ENDONUCLEASE SUBUNIT SLX1"/>
    <property type="match status" value="1"/>
</dbReference>
<dbReference type="InterPro" id="IPR013083">
    <property type="entry name" value="Znf_RING/FYVE/PHD"/>
</dbReference>
<comment type="caution">
    <text evidence="11">The sequence shown here is derived from an EMBL/GenBank/DDBJ whole genome shotgun (WGS) entry which is preliminary data.</text>
</comment>
<dbReference type="OrthoDB" id="24645at2759"/>
<dbReference type="GO" id="GO:0033557">
    <property type="term" value="C:Slx1-Slx4 complex"/>
    <property type="evidence" value="ECO:0007669"/>
    <property type="project" value="UniProtKB-UniRule"/>
</dbReference>
<evidence type="ECO:0000313" key="11">
    <source>
        <dbReference type="EMBL" id="KAF2153347.1"/>
    </source>
</evidence>
<dbReference type="InterPro" id="IPR050381">
    <property type="entry name" value="SLX1_endonuclease"/>
</dbReference>
<feature type="region of interest" description="Disordered" evidence="9">
    <location>
        <begin position="321"/>
        <end position="356"/>
    </location>
</feature>
<evidence type="ECO:0000256" key="9">
    <source>
        <dbReference type="SAM" id="MobiDB-lite"/>
    </source>
</evidence>
<dbReference type="Gene3D" id="3.40.1440.10">
    <property type="entry name" value="GIY-YIG endonuclease"/>
    <property type="match status" value="1"/>
</dbReference>
<dbReference type="InterPro" id="IPR027520">
    <property type="entry name" value="Slx1"/>
</dbReference>
<dbReference type="InterPro" id="IPR000305">
    <property type="entry name" value="GIY-YIG_endonuc"/>
</dbReference>
<keyword evidence="12" id="KW-1185">Reference proteome</keyword>
<gene>
    <name evidence="11" type="ORF">K461DRAFT_224739</name>
</gene>
<evidence type="ECO:0000256" key="8">
    <source>
        <dbReference type="HAMAP-Rule" id="MF_03100"/>
    </source>
</evidence>
<dbReference type="GO" id="GO:0008821">
    <property type="term" value="F:crossover junction DNA endonuclease activity"/>
    <property type="evidence" value="ECO:0007669"/>
    <property type="project" value="TreeGrafter"/>
</dbReference>
<proteinExistence type="inferred from homology"/>
<evidence type="ECO:0000256" key="6">
    <source>
        <dbReference type="ARBA" id="ARBA00023204"/>
    </source>
</evidence>
<evidence type="ECO:0000313" key="12">
    <source>
        <dbReference type="Proteomes" id="UP000799439"/>
    </source>
</evidence>
<dbReference type="GO" id="GO:0000724">
    <property type="term" value="P:double-strand break repair via homologous recombination"/>
    <property type="evidence" value="ECO:0007669"/>
    <property type="project" value="TreeGrafter"/>
</dbReference>
<keyword evidence="4 8" id="KW-0378">Hydrolase</keyword>